<feature type="region of interest" description="Disordered" evidence="1">
    <location>
        <begin position="382"/>
        <end position="440"/>
    </location>
</feature>
<feature type="region of interest" description="Disordered" evidence="1">
    <location>
        <begin position="20"/>
        <end position="131"/>
    </location>
</feature>
<feature type="region of interest" description="Disordered" evidence="1">
    <location>
        <begin position="493"/>
        <end position="539"/>
    </location>
</feature>
<feature type="compositionally biased region" description="Polar residues" evidence="1">
    <location>
        <begin position="431"/>
        <end position="440"/>
    </location>
</feature>
<feature type="region of interest" description="Disordered" evidence="1">
    <location>
        <begin position="772"/>
        <end position="808"/>
    </location>
</feature>
<name>A0A1L0BSQ1_9ASCO</name>
<gene>
    <name evidence="2" type="ORF">SAMEA4029009_CIC11G00000003802</name>
</gene>
<accession>A0A1L0BSQ1</accession>
<evidence type="ECO:0000256" key="1">
    <source>
        <dbReference type="SAM" id="MobiDB-lite"/>
    </source>
</evidence>
<evidence type="ECO:0000313" key="2">
    <source>
        <dbReference type="EMBL" id="SGZ54415.1"/>
    </source>
</evidence>
<sequence length="829" mass="92041">MLIAIGSMWSDEFSLSQSQLHSQSPISFQDSDPAPTKAIHPNSRNASNPFDILYDKKRETDENPKRLTKSPSYIQIEQEIFSESPTRATGVSRAHNDTSRADNGHYLSAPPPTVTVINDGSLRRGGLGISPQVSIRRRTGNSIRLRNKMVHREDLKDDSMSVFSVVSSKKKKRRRNGLSFVFPIKRRTSFKYTPVSTSAKKHSFETQRGVDEYFMINNIAAIMRDMLPRKLKTFEFKGLTKVDPVLHSKIEHFAISRAANFTMVPDQIQLSAPVPALQGTKVSMQTKRLSMAQLEKTPSATLSEKERRQMFISTVTKEYRNKVFAGNYKVPPRLHQVLPFEADILTPEENVAIDTKLALEVLLRRTLAAKIDYRLKRSGYSRASFSSSRGETSGTSGSDGRSASSSSSSNRPEQYQNRMKEKRRQDRRSKPSSGFSSINTTDFLKDMAPSEALPSPQISFALSFGSKLFENDLEESPGLLSKDSTVNRSGALVAPPKLAPANGSDITQTPKTHITSSSVYSADKSSGGSSDPKPSKLTKAPVIDTLSPVIPSPAFSEKFAIDLNNFFFDAEKRKQDMNYEKNLSNLNLYSLRPMNRSIATLSSSGDINVVDKFNSDNSDSSHFGKQTENEQLSFISSYHRSKRGSRSTTRTSIIHSLDNLANSVNEYLVNNGGLHYITVTSNEDTPQISPEKLTSSSIYSGSFDASTRDLYGAQNSIDLKSANTRGAVQPNDRAQNFNQHYSLENILQNLQREKQYESDLLGLTYASTSKSMVQNRSTSKEHHSMGGSIHDGYTETSISTNSPSSVYSSIAPLSTVRNNEKTKSDMTIQ</sequence>
<feature type="compositionally biased region" description="Polar residues" evidence="1">
    <location>
        <begin position="504"/>
        <end position="515"/>
    </location>
</feature>
<feature type="compositionally biased region" description="Basic and acidic residues" evidence="1">
    <location>
        <begin position="94"/>
        <end position="103"/>
    </location>
</feature>
<protein>
    <submittedName>
        <fullName evidence="2">CIC11C00000003802</fullName>
    </submittedName>
</protein>
<feature type="compositionally biased region" description="Low complexity" evidence="1">
    <location>
        <begin position="382"/>
        <end position="411"/>
    </location>
</feature>
<reference evidence="2 3" key="1">
    <citation type="submission" date="2016-10" db="EMBL/GenBank/DDBJ databases">
        <authorList>
            <person name="de Groot N.N."/>
        </authorList>
    </citation>
    <scope>NUCLEOTIDE SEQUENCE [LARGE SCALE GENOMIC DNA]</scope>
    <source>
        <strain evidence="2 3">PYCC 4715</strain>
    </source>
</reference>
<dbReference type="Proteomes" id="UP000182259">
    <property type="component" value="Chromosome III"/>
</dbReference>
<feature type="compositionally biased region" description="Basic and acidic residues" evidence="1">
    <location>
        <begin position="53"/>
        <end position="65"/>
    </location>
</feature>
<dbReference type="EMBL" id="LT635766">
    <property type="protein sequence ID" value="SGZ54415.1"/>
    <property type="molecule type" value="Genomic_DNA"/>
</dbReference>
<feature type="compositionally biased region" description="Polar residues" evidence="1">
    <location>
        <begin position="69"/>
        <end position="89"/>
    </location>
</feature>
<organism evidence="2 3">
    <name type="scientific">Sungouiella intermedia</name>
    <dbReference type="NCBI Taxonomy" id="45354"/>
    <lineage>
        <taxon>Eukaryota</taxon>
        <taxon>Fungi</taxon>
        <taxon>Dikarya</taxon>
        <taxon>Ascomycota</taxon>
        <taxon>Saccharomycotina</taxon>
        <taxon>Pichiomycetes</taxon>
        <taxon>Metschnikowiaceae</taxon>
        <taxon>Sungouiella</taxon>
    </lineage>
</organism>
<dbReference type="AlphaFoldDB" id="A0A1L0BSQ1"/>
<evidence type="ECO:0000313" key="3">
    <source>
        <dbReference type="Proteomes" id="UP000182259"/>
    </source>
</evidence>
<feature type="compositionally biased region" description="Polar residues" evidence="1">
    <location>
        <begin position="794"/>
        <end position="808"/>
    </location>
</feature>
<proteinExistence type="predicted"/>
<feature type="compositionally biased region" description="Low complexity" evidence="1">
    <location>
        <begin position="516"/>
        <end position="532"/>
    </location>
</feature>